<gene>
    <name evidence="1" type="ORF">BO95DRAFT_429748</name>
</gene>
<evidence type="ECO:0000313" key="1">
    <source>
        <dbReference type="EMBL" id="RAH48035.1"/>
    </source>
</evidence>
<dbReference type="EMBL" id="KZ825326">
    <property type="protein sequence ID" value="RAH48035.1"/>
    <property type="molecule type" value="Genomic_DNA"/>
</dbReference>
<dbReference type="Proteomes" id="UP000249057">
    <property type="component" value="Unassembled WGS sequence"/>
</dbReference>
<proteinExistence type="predicted"/>
<sequence>MSFCFCLDYSCRGLTSTVVVRRLWRQECRLAVSPLPSSHDAKDPSEMPACPAISPSIVANPQLIPWLAPRDDDDPSPDCQACSKPRAFTHIEDADLGKKRCTQIVGRSSFLVDKGNLVDRVWYDPRPVRRQGKSSSGLVTSVWFVWFVWLLHDKWHVEGQTRQLSSQIEQLASQSTEVQTTVTAKHAKQERDVRGGGSTQEDKNSAPTEPTKNSGRTTIIHWLLNVVVVLLLPGRNISAGCGPEGKELPPSSPPPSSQSTTIMVCQMADGL</sequence>
<organism evidence="1 2">
    <name type="scientific">Aspergillus brunneoviolaceus CBS 621.78</name>
    <dbReference type="NCBI Taxonomy" id="1450534"/>
    <lineage>
        <taxon>Eukaryota</taxon>
        <taxon>Fungi</taxon>
        <taxon>Dikarya</taxon>
        <taxon>Ascomycota</taxon>
        <taxon>Pezizomycotina</taxon>
        <taxon>Eurotiomycetes</taxon>
        <taxon>Eurotiomycetidae</taxon>
        <taxon>Eurotiales</taxon>
        <taxon>Aspergillaceae</taxon>
        <taxon>Aspergillus</taxon>
        <taxon>Aspergillus subgen. Circumdati</taxon>
    </lineage>
</organism>
<evidence type="ECO:0000313" key="2">
    <source>
        <dbReference type="Proteomes" id="UP000249057"/>
    </source>
</evidence>
<reference evidence="1" key="1">
    <citation type="submission" date="2018-02" db="EMBL/GenBank/DDBJ databases">
        <title>The genomes of Aspergillus section Nigri reveals drivers in fungal speciation.</title>
        <authorList>
            <consortium name="DOE Joint Genome Institute"/>
            <person name="Vesth T.C."/>
            <person name="Nybo J."/>
            <person name="Theobald S."/>
            <person name="Brandl J."/>
            <person name="Frisvad J.C."/>
            <person name="Nielsen K.F."/>
            <person name="Lyhne E.K."/>
            <person name="Kogle M.E."/>
            <person name="Kuo A."/>
            <person name="Riley R."/>
            <person name="Clum A."/>
            <person name="Nolan M."/>
            <person name="Lipzen A."/>
            <person name="Salamov A."/>
            <person name="Henrissat B."/>
            <person name="Wiebenga A."/>
            <person name="De vries R.P."/>
            <person name="Grigoriev I.V."/>
            <person name="Mortensen U.H."/>
            <person name="Andersen M.R."/>
            <person name="Baker S.E."/>
        </authorList>
    </citation>
    <scope>NUCLEOTIDE SEQUENCE</scope>
    <source>
        <strain evidence="1">CBS 621.78</strain>
    </source>
</reference>
<keyword evidence="2" id="KW-1185">Reference proteome</keyword>
<name>A0ACD1GFN7_9EURO</name>
<protein>
    <submittedName>
        <fullName evidence="1">Uncharacterized protein</fullName>
    </submittedName>
</protein>
<accession>A0ACD1GFN7</accession>